<gene>
    <name evidence="2" type="ORF">Zmor_002051</name>
</gene>
<reference evidence="2" key="1">
    <citation type="journal article" date="2023" name="G3 (Bethesda)">
        <title>Whole genome assemblies of Zophobas morio and Tenebrio molitor.</title>
        <authorList>
            <person name="Kaur S."/>
            <person name="Stinson S.A."/>
            <person name="diCenzo G.C."/>
        </authorList>
    </citation>
    <scope>NUCLEOTIDE SEQUENCE</scope>
    <source>
        <strain evidence="2">QUZm001</strain>
    </source>
</reference>
<protein>
    <submittedName>
        <fullName evidence="2">Uncharacterized protein</fullName>
    </submittedName>
</protein>
<dbReference type="Proteomes" id="UP001168821">
    <property type="component" value="Unassembled WGS sequence"/>
</dbReference>
<feature type="region of interest" description="Disordered" evidence="1">
    <location>
        <begin position="29"/>
        <end position="60"/>
    </location>
</feature>
<comment type="caution">
    <text evidence="2">The sequence shown here is derived from an EMBL/GenBank/DDBJ whole genome shotgun (WGS) entry which is preliminary data.</text>
</comment>
<proteinExistence type="predicted"/>
<evidence type="ECO:0000313" key="2">
    <source>
        <dbReference type="EMBL" id="KAJ3666616.1"/>
    </source>
</evidence>
<dbReference type="AlphaFoldDB" id="A0AA38J427"/>
<evidence type="ECO:0000256" key="1">
    <source>
        <dbReference type="SAM" id="MobiDB-lite"/>
    </source>
</evidence>
<accession>A0AA38J427</accession>
<sequence>MRPLGTTPMGRREIFSMCGDYGSSSVTVARRRSIKTSQKRVTGSRDCGPEKPRSGVLDPSSETYRFKLRPSSRTIIIESSRVQRMLREASQVAPELFCT</sequence>
<evidence type="ECO:0000313" key="3">
    <source>
        <dbReference type="Proteomes" id="UP001168821"/>
    </source>
</evidence>
<feature type="compositionally biased region" description="Basic residues" evidence="1">
    <location>
        <begin position="29"/>
        <end position="38"/>
    </location>
</feature>
<name>A0AA38J427_9CUCU</name>
<dbReference type="EMBL" id="JALNTZ010000001">
    <property type="protein sequence ID" value="KAJ3666616.1"/>
    <property type="molecule type" value="Genomic_DNA"/>
</dbReference>
<organism evidence="2 3">
    <name type="scientific">Zophobas morio</name>
    <dbReference type="NCBI Taxonomy" id="2755281"/>
    <lineage>
        <taxon>Eukaryota</taxon>
        <taxon>Metazoa</taxon>
        <taxon>Ecdysozoa</taxon>
        <taxon>Arthropoda</taxon>
        <taxon>Hexapoda</taxon>
        <taxon>Insecta</taxon>
        <taxon>Pterygota</taxon>
        <taxon>Neoptera</taxon>
        <taxon>Endopterygota</taxon>
        <taxon>Coleoptera</taxon>
        <taxon>Polyphaga</taxon>
        <taxon>Cucujiformia</taxon>
        <taxon>Tenebrionidae</taxon>
        <taxon>Zophobas</taxon>
    </lineage>
</organism>
<keyword evidence="3" id="KW-1185">Reference proteome</keyword>